<evidence type="ECO:0000313" key="1">
    <source>
        <dbReference type="EMBL" id="AGO89101.1"/>
    </source>
</evidence>
<dbReference type="EMBL" id="JX515588">
    <property type="protein sequence ID" value="AGO89101.1"/>
    <property type="molecule type" value="Genomic_DNA"/>
</dbReference>
<accession>W8CUL9</accession>
<proteinExistence type="predicted"/>
<dbReference type="AlphaFoldDB" id="W8CUL9"/>
<organism evidence="2">
    <name type="scientific">Raoultella planticola</name>
    <name type="common">Klebsiella planticola</name>
    <dbReference type="NCBI Taxonomy" id="575"/>
    <lineage>
        <taxon>Bacteria</taxon>
        <taxon>Pseudomonadati</taxon>
        <taxon>Pseudomonadota</taxon>
        <taxon>Gammaproteobacteria</taxon>
        <taxon>Enterobacterales</taxon>
        <taxon>Enterobacteriaceae</taxon>
        <taxon>Klebsiella/Raoultella group</taxon>
        <taxon>Raoultella</taxon>
    </lineage>
</organism>
<reference evidence="2" key="1">
    <citation type="journal article" date="2014" name="PLoS ONE">
        <title>Sequential Isolation in a Patient of Raoultella planticola and Escherichia coli Bearing a Novel ISCR1 Element Carrying blaNDM-1.</title>
        <authorList>
            <person name="Li J."/>
            <person name="Lan R."/>
            <person name="Xiong Y."/>
            <person name="Ye C."/>
            <person name="Yuan M."/>
            <person name="Liu X."/>
            <person name="Chen X."/>
            <person name="Yu D."/>
            <person name="Liu B."/>
            <person name="Lin W."/>
            <person name="Bai X."/>
            <person name="Wang Y."/>
            <person name="Sun Q."/>
            <person name="Wang Y."/>
            <person name="Zhao H."/>
            <person name="Meng Q."/>
            <person name="Chen Q."/>
            <person name="Zhao A."/>
            <person name="Xu J."/>
        </authorList>
    </citation>
    <scope>NUCLEOTIDE SEQUENCE</scope>
    <source>
        <strain evidence="2">KpNDM1</strain>
        <plasmid evidence="2">pKpNDM1</plasmid>
    </source>
</reference>
<keyword evidence="2" id="KW-0614">Plasmid</keyword>
<sequence>MLCPPGYGGQSQSTTEILANTRAGNNFRPLYGRKKN</sequence>
<evidence type="ECO:0000313" key="2">
    <source>
        <dbReference type="EMBL" id="AGO89200.1"/>
    </source>
</evidence>
<name>W8CUL9_RAOPL</name>
<geneLocation type="plasmid" evidence="2">
    <name>pKpNDM1</name>
</geneLocation>
<protein>
    <submittedName>
        <fullName evidence="2">Uncharacterized protein</fullName>
    </submittedName>
</protein>
<gene>
    <name evidence="1" type="ORF">pKpNDM1_00246</name>
    <name evidence="2" type="ORF">pKpNDM1_00415</name>
</gene>
<dbReference type="EMBL" id="JX515588">
    <property type="protein sequence ID" value="AGO89200.1"/>
    <property type="molecule type" value="Genomic_DNA"/>
</dbReference>